<dbReference type="AlphaFoldDB" id="A0A822V6Q9"/>
<name>A0A822V6Q9_AGRTU</name>
<sequence length="128" mass="14155">MYSKFPSLSGSKCSGRSLTFVIIPLFISDLAHSEFGRKFTLDLLIYVKKINIRQRAATGKQQKIMSQRLVCQGTKKTEPPYASITHYFCAPFCWRGIHGQCHSCPGGRYCRGLFGSAAAAYGRVAAPV</sequence>
<dbReference type="EMBL" id="FCNL01000029">
    <property type="protein sequence ID" value="CVI20735.1"/>
    <property type="molecule type" value="Genomic_DNA"/>
</dbReference>
<dbReference type="Proteomes" id="UP000192074">
    <property type="component" value="Unassembled WGS sequence"/>
</dbReference>
<reference evidence="1 2" key="1">
    <citation type="submission" date="2016-01" db="EMBL/GenBank/DDBJ databases">
        <authorList>
            <person name="Regsiter A."/>
            <person name="william w."/>
        </authorList>
    </citation>
    <scope>NUCLEOTIDE SEQUENCE [LARGE SCALE GENOMIC DNA]</scope>
    <source>
        <strain evidence="1 2">B6</strain>
    </source>
</reference>
<comment type="caution">
    <text evidence="1">The sequence shown here is derived from an EMBL/GenBank/DDBJ whole genome shotgun (WGS) entry which is preliminary data.</text>
</comment>
<evidence type="ECO:0000313" key="2">
    <source>
        <dbReference type="Proteomes" id="UP000192074"/>
    </source>
</evidence>
<protein>
    <submittedName>
        <fullName evidence="1">Uncharacterized protein</fullName>
    </submittedName>
</protein>
<organism evidence="1 2">
    <name type="scientific">Agrobacterium tumefaciens str. B6</name>
    <dbReference type="NCBI Taxonomy" id="1183423"/>
    <lineage>
        <taxon>Bacteria</taxon>
        <taxon>Pseudomonadati</taxon>
        <taxon>Pseudomonadota</taxon>
        <taxon>Alphaproteobacteria</taxon>
        <taxon>Hyphomicrobiales</taxon>
        <taxon>Rhizobiaceae</taxon>
        <taxon>Rhizobium/Agrobacterium group</taxon>
        <taxon>Agrobacterium</taxon>
        <taxon>Agrobacterium tumefaciens complex</taxon>
    </lineage>
</organism>
<evidence type="ECO:0000313" key="1">
    <source>
        <dbReference type="EMBL" id="CVI20735.1"/>
    </source>
</evidence>
<accession>A0A822V6Q9</accession>
<gene>
    <name evidence="1" type="ORF">AGR4A_Lc110028</name>
</gene>
<proteinExistence type="predicted"/>